<feature type="domain" description="P-type ATPase A" evidence="12">
    <location>
        <begin position="984"/>
        <end position="1055"/>
    </location>
</feature>
<dbReference type="InterPro" id="IPR001757">
    <property type="entry name" value="P_typ_ATPase"/>
</dbReference>
<dbReference type="NCBIfam" id="TIGR01494">
    <property type="entry name" value="ATPase_P-type"/>
    <property type="match status" value="2"/>
</dbReference>
<dbReference type="OrthoDB" id="3352408at2759"/>
<organism evidence="15 16">
    <name type="scientific">Cystoisospora suis</name>
    <dbReference type="NCBI Taxonomy" id="483139"/>
    <lineage>
        <taxon>Eukaryota</taxon>
        <taxon>Sar</taxon>
        <taxon>Alveolata</taxon>
        <taxon>Apicomplexa</taxon>
        <taxon>Conoidasida</taxon>
        <taxon>Coccidia</taxon>
        <taxon>Eucoccidiorida</taxon>
        <taxon>Eimeriorina</taxon>
        <taxon>Sarcocystidae</taxon>
        <taxon>Cystoisospora</taxon>
    </lineage>
</organism>
<dbReference type="SFLD" id="SFLDG00002">
    <property type="entry name" value="C1.7:_P-type_atpase_like"/>
    <property type="match status" value="1"/>
</dbReference>
<dbReference type="GO" id="GO:0016887">
    <property type="term" value="F:ATP hydrolysis activity"/>
    <property type="evidence" value="ECO:0007669"/>
    <property type="project" value="InterPro"/>
</dbReference>
<keyword evidence="3" id="KW-0479">Metal-binding</keyword>
<evidence type="ECO:0000256" key="4">
    <source>
        <dbReference type="ARBA" id="ARBA00022741"/>
    </source>
</evidence>
<dbReference type="SUPFAM" id="SSF81665">
    <property type="entry name" value="Calcium ATPase, transmembrane domain M"/>
    <property type="match status" value="1"/>
</dbReference>
<comment type="subcellular location">
    <subcellularLocation>
        <location evidence="1">Endomembrane system</location>
        <topology evidence="1">Multi-pass membrane protein</topology>
    </subcellularLocation>
</comment>
<feature type="transmembrane region" description="Helical" evidence="11">
    <location>
        <begin position="63"/>
        <end position="83"/>
    </location>
</feature>
<dbReference type="GO" id="GO:0046872">
    <property type="term" value="F:metal ion binding"/>
    <property type="evidence" value="ECO:0007669"/>
    <property type="project" value="UniProtKB-KW"/>
</dbReference>
<feature type="compositionally biased region" description="Low complexity" evidence="10">
    <location>
        <begin position="536"/>
        <end position="567"/>
    </location>
</feature>
<gene>
    <name evidence="15" type="ORF">CSUI_009512</name>
</gene>
<dbReference type="Pfam" id="PF00122">
    <property type="entry name" value="E1-E2_ATPase"/>
    <property type="match status" value="1"/>
</dbReference>
<keyword evidence="16" id="KW-1185">Reference proteome</keyword>
<feature type="compositionally biased region" description="Low complexity" evidence="10">
    <location>
        <begin position="730"/>
        <end position="739"/>
    </location>
</feature>
<keyword evidence="6" id="KW-0460">Magnesium</keyword>
<feature type="transmembrane region" description="Helical" evidence="11">
    <location>
        <begin position="2048"/>
        <end position="2073"/>
    </location>
</feature>
<evidence type="ECO:0000256" key="5">
    <source>
        <dbReference type="ARBA" id="ARBA00022840"/>
    </source>
</evidence>
<dbReference type="InterPro" id="IPR059000">
    <property type="entry name" value="ATPase_P-type_domA"/>
</dbReference>
<evidence type="ECO:0000256" key="11">
    <source>
        <dbReference type="SAM" id="Phobius"/>
    </source>
</evidence>
<dbReference type="SFLD" id="SFLDS00003">
    <property type="entry name" value="Haloacid_Dehalogenase"/>
    <property type="match status" value="1"/>
</dbReference>
<protein>
    <submittedName>
        <fullName evidence="15">Plasma membrane-type ca(2+)-atpase a1 pmcaa1</fullName>
    </submittedName>
</protein>
<evidence type="ECO:0000256" key="8">
    <source>
        <dbReference type="ARBA" id="ARBA00022989"/>
    </source>
</evidence>
<keyword evidence="8 11" id="KW-1133">Transmembrane helix</keyword>
<dbReference type="InterPro" id="IPR023298">
    <property type="entry name" value="ATPase_P-typ_TM_dom_sf"/>
</dbReference>
<dbReference type="SUPFAM" id="SSF81653">
    <property type="entry name" value="Calcium ATPase, transduction domain A"/>
    <property type="match status" value="1"/>
</dbReference>
<evidence type="ECO:0000256" key="7">
    <source>
        <dbReference type="ARBA" id="ARBA00022967"/>
    </source>
</evidence>
<evidence type="ECO:0000256" key="3">
    <source>
        <dbReference type="ARBA" id="ARBA00022723"/>
    </source>
</evidence>
<keyword evidence="4" id="KW-0547">Nucleotide-binding</keyword>
<feature type="region of interest" description="Disordered" evidence="10">
    <location>
        <begin position="1491"/>
        <end position="1535"/>
    </location>
</feature>
<dbReference type="Gene3D" id="1.20.1110.10">
    <property type="entry name" value="Calcium-transporting ATPase, transmembrane domain"/>
    <property type="match status" value="3"/>
</dbReference>
<feature type="transmembrane region" description="Helical" evidence="11">
    <location>
        <begin position="402"/>
        <end position="419"/>
    </location>
</feature>
<feature type="domain" description="Cation-transporting P-type ATPase N-terminal" evidence="14">
    <location>
        <begin position="891"/>
        <end position="931"/>
    </location>
</feature>
<evidence type="ECO:0000313" key="15">
    <source>
        <dbReference type="EMBL" id="PHJ16670.1"/>
    </source>
</evidence>
<evidence type="ECO:0000259" key="12">
    <source>
        <dbReference type="Pfam" id="PF00122"/>
    </source>
</evidence>
<feature type="transmembrane region" description="Helical" evidence="11">
    <location>
        <begin position="128"/>
        <end position="151"/>
    </location>
</feature>
<feature type="region of interest" description="Disordered" evidence="10">
    <location>
        <begin position="1066"/>
        <end position="1172"/>
    </location>
</feature>
<feature type="compositionally biased region" description="Basic and acidic residues" evidence="10">
    <location>
        <begin position="1083"/>
        <end position="1093"/>
    </location>
</feature>
<evidence type="ECO:0000256" key="2">
    <source>
        <dbReference type="ARBA" id="ARBA00022692"/>
    </source>
</evidence>
<dbReference type="GO" id="GO:0005388">
    <property type="term" value="F:P-type calcium transporter activity"/>
    <property type="evidence" value="ECO:0007669"/>
    <property type="project" value="TreeGrafter"/>
</dbReference>
<dbReference type="PROSITE" id="PS00154">
    <property type="entry name" value="ATPASE_E1_E2"/>
    <property type="match status" value="1"/>
</dbReference>
<feature type="compositionally biased region" description="Basic and acidic residues" evidence="10">
    <location>
        <begin position="1120"/>
        <end position="1134"/>
    </location>
</feature>
<feature type="compositionally biased region" description="Basic and acidic residues" evidence="10">
    <location>
        <begin position="714"/>
        <end position="729"/>
    </location>
</feature>
<dbReference type="InterPro" id="IPR008250">
    <property type="entry name" value="ATPase_P-typ_transduc_dom_A_sf"/>
</dbReference>
<evidence type="ECO:0000259" key="13">
    <source>
        <dbReference type="Pfam" id="PF00689"/>
    </source>
</evidence>
<sequence length="2364" mass="262804">MPGLLEEVVELPRLFRENWLKSLGVYTADHPLLVFLLLSLTLSQIFLNYFFLQYFPVPILLTWFQVTQSLISAYILGEFGHAFHSYRYFPRLKRPRLRLLLRYLPYSLSYLFFSICTNLLIAKLSSPIYIPITSALSVGLHQVLSLLGCSYNSLSSPFVDVSYLKWISTAFLLLPSFLYCAVFSGVFSYTLLSTAATILFRAILLPKALHLVNEELRERDAGISSSSPPPRPLAIREGGEESQRRCDGREEEEQGDPEKRRREQEEDERRKKLLDGRNRSKRVARGGGGGGGAILNFYHNLTGFLVLLFPAWCFDEFSAFSPFLLTPPSSFLPDSSPPLSSSSFPSSLLLFLSSFLCDKRYWYLIGCCICVGFLSFLKNVIGNRLMLDGGASRWKSLEVISLFLLFLFSFFLCFSSPSFSSSSSFSGLGAALPSTMMISGVVYFFILTGRVLGTLADDLGKEEERKLQQSHLRISLLHHDDREREREEEEWTREGADRRNRRTRGNREGEEEDLEDLHRPHHGERLSPQRRGSLESISSVPSAALSSSSSAIVPYPSGSSSVTSSSSAYIRRRRTRDLSDEPVLFIHSDGPATSFKQGSPEDEWLEDEDEDETRIYVNRRSQLISIVQAYVTRTFDEDLELIDSMGGIKSIVECLDSNVTDGLPIPPSSSSSSSGFLSSTASSLMIGTPRQQVSKLTTFLSRQLNSFLHPAPSHAEKKEEKRRGEEELHPLSSSSSPRGGQRRKRGGGEEGSNQLQCPLMEGSPVDLETSSTDLLESKRGPASPSSALGKDHYLSLKDEREGASALKRSSSGESGSSNRTLTSSTFLLGKGDANPPQDRPSSWIGSVLGSALSFTGGPGAADKEKNTSIAREGHENQQKLSSRHRNLLKLQQKRYGVNRLPRRSLTSFWNLVLEAANDATLKILMCCGLLSIVLALLFSKEPLIEAVEGFAIWVAVLVVVLVTAINDWMKEQQFAQLSVVKDDKKCTVLRNGGKPIQISVFDLVVGDILLLEAGDEIPADALLIQGRDMKVDESSLTGESDMIRKDIFNVCYDEALNYLLQEKKAKNRNHPNSPSFSSSYHVHLPDGDPKEPDLLDNEQDDDRSPPSPAHSHRLQDPPLDGEKEHRDGRAKQEDLSPVDHSSHDLRSIVTIPGDSSSSSGNGGGGGAGGVVQHHAVPSPVLLSGTTVNTGSGLGLVIAVGSYSQVGQMFQKLAYDAEPTPLQMKLNALAEDIGNFGLISAVIAFFVLLFEFWFMFFLQSSSSSLERPRESTIDIIHDHVEFFVTAITILVVAVPEGLPLAVTISLAYSIGQMLKEQNYVRRLAACEIMGGANEICSDKTGTLTKNQMTVTQFWNGSTLLYTSSSSSSSSSFSSSSSNASTRYTATTATARTKRGGEEEEGISGGGHKKTSGLCYHTEKFGREAESILQHRDERWEILMQAIALNSTAFLEVDPSLNSSSSLLLKQLSSKASPRQGQGDQDRQNPSLMIRQGSRLSHGASSSSSSSSAIQIRGVGEEEEEREEEERLEKMKKNAKHVGSPTECALLAFQDFECRGDYDLIRRKYIGEGGESANLIERIDFSSDRKMMSTIVDISSSSSSPLQMKARKKSASQVGTAQDGERRETREEEEDFGGEQGEREKKTSSSSPPPPSQGRRKYRVFVKGASERVLRQCKYFDLGDGELIELTDSIRSQIEREVINKMAGEALRTIGLAYRDIDPEKEVDWREPASGGGREGEQEGEEKEKRKKGDNEASHDDTPNSNSSSSNVNYIKAETNLICLGIAGIEDPVRDEVPHAVLQCQRAGIKVRMITGDNIITAKAIGKKCHIYHENEGGLAMLGSEFTRLVGGVICERCRTEICDCAVDLKTSEEQGKPLRVDVIRDMSAFDRICRHLEILARSQPNDKYTLVTALKQKGRVVAVTGDGTNDAPALKKADVGFSMGISGKEVAKQAADIVMLDDNFTCIVKAIKWGRNVYDNIRRFLQFQLTVNIVAVVLTVLCAVLERESPLSAVQMLWINLIMDSFASLALATEPPTDRLLHRKPQGRDSYLISRSMIVTIVSSSIYQLIVMILLIFYGEHFLPETKWTFLTDEKRKEYNFCEFSDCNYETYTGTRMRSGRRYQLFSTEEDYKPDWERELGPSRHGTFVFNTFVFMQIFNMFNARDVEDDDEEDEVGEGEEEVEDLGGRNGAPPNERRKKKMKRGTTLYESILIMARNRLGIGIWIFILSCQILITEYGGRLLGSMYGRTPESVVIPQDSLYKIAPEFGKREELLEETHSIALELRGRTPDRINERLGLASYTFAKKYAKKARLMTISRLRRRQSYPYYHQSNPEHGLNSQSPRSLIDGVSSSSSSYYATMTSRRGIIG</sequence>
<keyword evidence="5" id="KW-0067">ATP-binding</keyword>
<accession>A0A2C6K334</accession>
<evidence type="ECO:0000256" key="10">
    <source>
        <dbReference type="SAM" id="MobiDB-lite"/>
    </source>
</evidence>
<keyword evidence="2 11" id="KW-0812">Transmembrane</keyword>
<feature type="transmembrane region" description="Helical" evidence="11">
    <location>
        <begin position="163"/>
        <end position="184"/>
    </location>
</feature>
<feature type="region of interest" description="Disordered" evidence="10">
    <location>
        <begin position="1719"/>
        <end position="1765"/>
    </location>
</feature>
<dbReference type="PRINTS" id="PR00119">
    <property type="entry name" value="CATATPASE"/>
</dbReference>
<dbReference type="CDD" id="cd02081">
    <property type="entry name" value="P-type_ATPase_Ca_PMCA-like"/>
    <property type="match status" value="1"/>
</dbReference>
<feature type="region of interest" description="Disordered" evidence="10">
    <location>
        <begin position="1592"/>
        <end position="1655"/>
    </location>
</feature>
<comment type="caution">
    <text evidence="15">The sequence shown here is derived from an EMBL/GenBank/DDBJ whole genome shotgun (WGS) entry which is preliminary data.</text>
</comment>
<feature type="domain" description="Cation-transporting P-type ATPase C-terminal" evidence="13">
    <location>
        <begin position="2004"/>
        <end position="2161"/>
    </location>
</feature>
<dbReference type="SUPFAM" id="SSF56784">
    <property type="entry name" value="HAD-like"/>
    <property type="match status" value="1"/>
</dbReference>
<name>A0A2C6K334_9APIC</name>
<feature type="region of interest" description="Disordered" evidence="10">
    <location>
        <begin position="483"/>
        <end position="608"/>
    </location>
</feature>
<feature type="non-terminal residue" evidence="15">
    <location>
        <position position="2364"/>
    </location>
</feature>
<dbReference type="RefSeq" id="XP_067918396.1">
    <property type="nucleotide sequence ID" value="XM_068069627.1"/>
</dbReference>
<evidence type="ECO:0000259" key="14">
    <source>
        <dbReference type="Pfam" id="PF00690"/>
    </source>
</evidence>
<evidence type="ECO:0000256" key="6">
    <source>
        <dbReference type="ARBA" id="ARBA00022842"/>
    </source>
</evidence>
<feature type="compositionally biased region" description="Polar residues" evidence="10">
    <location>
        <begin position="2325"/>
        <end position="2339"/>
    </location>
</feature>
<dbReference type="GeneID" id="94432838"/>
<feature type="region of interest" description="Disordered" evidence="10">
    <location>
        <begin position="2324"/>
        <end position="2347"/>
    </location>
</feature>
<evidence type="ECO:0000313" key="16">
    <source>
        <dbReference type="Proteomes" id="UP000221165"/>
    </source>
</evidence>
<dbReference type="SFLD" id="SFLDF00027">
    <property type="entry name" value="p-type_atpase"/>
    <property type="match status" value="1"/>
</dbReference>
<dbReference type="Pfam" id="PF13246">
    <property type="entry name" value="Cation_ATPase"/>
    <property type="match status" value="2"/>
</dbReference>
<feature type="transmembrane region" description="Helical" evidence="11">
    <location>
        <begin position="919"/>
        <end position="938"/>
    </location>
</feature>
<dbReference type="GO" id="GO:0005524">
    <property type="term" value="F:ATP binding"/>
    <property type="evidence" value="ECO:0007669"/>
    <property type="project" value="UniProtKB-KW"/>
</dbReference>
<proteinExistence type="predicted"/>
<feature type="compositionally biased region" description="Basic and acidic residues" evidence="10">
    <location>
        <begin position="237"/>
        <end position="248"/>
    </location>
</feature>
<feature type="region of interest" description="Disordered" evidence="10">
    <location>
        <begin position="1363"/>
        <end position="1408"/>
    </location>
</feature>
<dbReference type="InterPro" id="IPR023214">
    <property type="entry name" value="HAD_sf"/>
</dbReference>
<dbReference type="InterPro" id="IPR004014">
    <property type="entry name" value="ATPase_P-typ_cation-transptr_N"/>
</dbReference>
<evidence type="ECO:0000256" key="9">
    <source>
        <dbReference type="ARBA" id="ARBA00023136"/>
    </source>
</evidence>
<dbReference type="InterPro" id="IPR023299">
    <property type="entry name" value="ATPase_P-typ_cyto_dom_N"/>
</dbReference>
<dbReference type="Gene3D" id="3.40.50.1000">
    <property type="entry name" value="HAD superfamily/HAD-like"/>
    <property type="match status" value="2"/>
</dbReference>
<reference evidence="15 16" key="1">
    <citation type="journal article" date="2017" name="Int. J. Parasitol.">
        <title>The genome of the protozoan parasite Cystoisospora suis and a reverse vaccinology approach to identify vaccine candidates.</title>
        <authorList>
            <person name="Palmieri N."/>
            <person name="Shrestha A."/>
            <person name="Ruttkowski B."/>
            <person name="Beck T."/>
            <person name="Vogl C."/>
            <person name="Tomley F."/>
            <person name="Blake D.P."/>
            <person name="Joachim A."/>
        </authorList>
    </citation>
    <scope>NUCLEOTIDE SEQUENCE [LARGE SCALE GENOMIC DNA]</scope>
    <source>
        <strain evidence="15 16">Wien I</strain>
    </source>
</reference>
<feature type="compositionally biased region" description="Low complexity" evidence="10">
    <location>
        <begin position="1363"/>
        <end position="1389"/>
    </location>
</feature>
<feature type="compositionally biased region" description="Gly residues" evidence="10">
    <location>
        <begin position="1160"/>
        <end position="1169"/>
    </location>
</feature>
<dbReference type="SUPFAM" id="SSF81660">
    <property type="entry name" value="Metal cation-transporting ATPase, ATP-binding domain N"/>
    <property type="match status" value="1"/>
</dbReference>
<evidence type="ECO:0000256" key="1">
    <source>
        <dbReference type="ARBA" id="ARBA00004127"/>
    </source>
</evidence>
<dbReference type="VEuPathDB" id="ToxoDB:CSUI_009512"/>
<dbReference type="InterPro" id="IPR006068">
    <property type="entry name" value="ATPase_P-typ_cation-transptr_C"/>
</dbReference>
<dbReference type="EMBL" id="MIGC01005695">
    <property type="protein sequence ID" value="PHJ16670.1"/>
    <property type="molecule type" value="Genomic_DNA"/>
</dbReference>
<dbReference type="GO" id="GO:0005886">
    <property type="term" value="C:plasma membrane"/>
    <property type="evidence" value="ECO:0007669"/>
    <property type="project" value="TreeGrafter"/>
</dbReference>
<keyword evidence="7" id="KW-1278">Translocase</keyword>
<dbReference type="Gene3D" id="2.70.150.10">
    <property type="entry name" value="Calcium-transporting ATPase, cytoplasmic transduction domain A"/>
    <property type="match status" value="2"/>
</dbReference>
<feature type="compositionally biased region" description="Polar residues" evidence="10">
    <location>
        <begin position="1070"/>
        <end position="1080"/>
    </location>
</feature>
<feature type="region of interest" description="Disordered" evidence="10">
    <location>
        <begin position="707"/>
        <end position="842"/>
    </location>
</feature>
<feature type="compositionally biased region" description="Basic and acidic residues" evidence="10">
    <location>
        <begin position="1732"/>
        <end position="1756"/>
    </location>
</feature>
<keyword evidence="9 11" id="KW-0472">Membrane</keyword>
<feature type="compositionally biased region" description="Acidic residues" evidence="10">
    <location>
        <begin position="2163"/>
        <end position="2180"/>
    </location>
</feature>
<feature type="transmembrane region" description="Helical" evidence="11">
    <location>
        <begin position="361"/>
        <end position="381"/>
    </location>
</feature>
<dbReference type="InterPro" id="IPR018303">
    <property type="entry name" value="ATPase_P-typ_P_site"/>
</dbReference>
<dbReference type="Pfam" id="PF00689">
    <property type="entry name" value="Cation_ATPase_C"/>
    <property type="match status" value="1"/>
</dbReference>
<feature type="compositionally biased region" description="Basic and acidic residues" evidence="10">
    <location>
        <begin position="789"/>
        <end position="802"/>
    </location>
</feature>
<dbReference type="InterPro" id="IPR036412">
    <property type="entry name" value="HAD-like_sf"/>
</dbReference>
<dbReference type="PANTHER" id="PTHR24093:SF369">
    <property type="entry name" value="CALCIUM-TRANSPORTING ATPASE"/>
    <property type="match status" value="1"/>
</dbReference>
<dbReference type="Proteomes" id="UP000221165">
    <property type="component" value="Unassembled WGS sequence"/>
</dbReference>
<feature type="compositionally biased region" description="Basic and acidic residues" evidence="10">
    <location>
        <begin position="256"/>
        <end position="278"/>
    </location>
</feature>
<feature type="region of interest" description="Disordered" evidence="10">
    <location>
        <begin position="2163"/>
        <end position="2197"/>
    </location>
</feature>
<feature type="transmembrane region" description="Helical" evidence="11">
    <location>
        <begin position="103"/>
        <end position="122"/>
    </location>
</feature>
<dbReference type="PANTHER" id="PTHR24093">
    <property type="entry name" value="CATION TRANSPORTING ATPASE"/>
    <property type="match status" value="1"/>
</dbReference>
<feature type="transmembrane region" description="Helical" evidence="11">
    <location>
        <begin position="950"/>
        <end position="969"/>
    </location>
</feature>
<feature type="transmembrane region" description="Helical" evidence="11">
    <location>
        <begin position="32"/>
        <end position="51"/>
    </location>
</feature>
<dbReference type="InterPro" id="IPR044492">
    <property type="entry name" value="P_typ_ATPase_HD_dom"/>
</dbReference>
<feature type="transmembrane region" description="Helical" evidence="11">
    <location>
        <begin position="1232"/>
        <end position="1257"/>
    </location>
</feature>
<dbReference type="GO" id="GO:0012505">
    <property type="term" value="C:endomembrane system"/>
    <property type="evidence" value="ECO:0007669"/>
    <property type="project" value="UniProtKB-SubCell"/>
</dbReference>
<feature type="transmembrane region" description="Helical" evidence="11">
    <location>
        <begin position="425"/>
        <end position="446"/>
    </location>
</feature>
<dbReference type="Pfam" id="PF00690">
    <property type="entry name" value="Cation_ATPase_N"/>
    <property type="match status" value="1"/>
</dbReference>
<feature type="region of interest" description="Disordered" evidence="10">
    <location>
        <begin position="220"/>
        <end position="286"/>
    </location>
</feature>
<dbReference type="Gene3D" id="3.40.1110.10">
    <property type="entry name" value="Calcium-transporting ATPase, cytoplasmic domain N"/>
    <property type="match status" value="2"/>
</dbReference>